<evidence type="ECO:0000256" key="5">
    <source>
        <dbReference type="ARBA" id="ARBA00022989"/>
    </source>
</evidence>
<feature type="domain" description="Lipase maturation factor 1/2 N-terminal" evidence="10">
    <location>
        <begin position="119"/>
        <end position="279"/>
    </location>
</feature>
<feature type="transmembrane region" description="Helical" evidence="8">
    <location>
        <begin position="12"/>
        <end position="34"/>
    </location>
</feature>
<evidence type="ECO:0000256" key="1">
    <source>
        <dbReference type="ARBA" id="ARBA00004477"/>
    </source>
</evidence>
<evidence type="ECO:0000256" key="6">
    <source>
        <dbReference type="ARBA" id="ARBA00023136"/>
    </source>
</evidence>
<evidence type="ECO:0000259" key="11">
    <source>
        <dbReference type="Pfam" id="PF25179"/>
    </source>
</evidence>
<reference evidence="12" key="1">
    <citation type="submission" date="2025-08" db="UniProtKB">
        <authorList>
            <consortium name="Ensembl"/>
        </authorList>
    </citation>
    <scope>IDENTIFICATION</scope>
</reference>
<evidence type="ECO:0000256" key="4">
    <source>
        <dbReference type="ARBA" id="ARBA00022824"/>
    </source>
</evidence>
<protein>
    <recommendedName>
        <fullName evidence="8">Lipase maturation factor</fullName>
    </recommendedName>
</protein>
<keyword evidence="6 8" id="KW-0472">Membrane</keyword>
<feature type="transmembrane region" description="Helical" evidence="8">
    <location>
        <begin position="98"/>
        <end position="118"/>
    </location>
</feature>
<dbReference type="Pfam" id="PF06762">
    <property type="entry name" value="LMF1"/>
    <property type="match status" value="1"/>
</dbReference>
<organism evidence="12 13">
    <name type="scientific">Cyprinus carpio</name>
    <name type="common">Common carp</name>
    <dbReference type="NCBI Taxonomy" id="7962"/>
    <lineage>
        <taxon>Eukaryota</taxon>
        <taxon>Metazoa</taxon>
        <taxon>Chordata</taxon>
        <taxon>Craniata</taxon>
        <taxon>Vertebrata</taxon>
        <taxon>Euteleostomi</taxon>
        <taxon>Actinopterygii</taxon>
        <taxon>Neopterygii</taxon>
        <taxon>Teleostei</taxon>
        <taxon>Ostariophysi</taxon>
        <taxon>Cypriniformes</taxon>
        <taxon>Cyprinidae</taxon>
        <taxon>Cyprininae</taxon>
        <taxon>Cyprinus</taxon>
    </lineage>
</organism>
<dbReference type="Pfam" id="PF25179">
    <property type="entry name" value="LMF1_C"/>
    <property type="match status" value="1"/>
</dbReference>
<dbReference type="PANTHER" id="PTHR14463:SF5">
    <property type="entry name" value="LIPASE MATURATION FACTOR 2"/>
    <property type="match status" value="1"/>
</dbReference>
<evidence type="ECO:0000256" key="7">
    <source>
        <dbReference type="ARBA" id="ARBA00023180"/>
    </source>
</evidence>
<dbReference type="PANTHER" id="PTHR14463">
    <property type="entry name" value="LIPASE MATURATION FACTOR"/>
    <property type="match status" value="1"/>
</dbReference>
<feature type="region of interest" description="Disordered" evidence="9">
    <location>
        <begin position="607"/>
        <end position="658"/>
    </location>
</feature>
<keyword evidence="3 8" id="KW-0812">Transmembrane</keyword>
<sequence length="658" mass="73843">IIVCRPRVQSVITGSALFFLFFFSLHIATFLCLYGDEGILPVRLQVPKVQRPLLEQESLLCLGPYLGLEPQQTLELMCLLGVALGLGAVLLEPLRDSLIYLCLQALYLSLYNVGGDFLHSEWDVLLLEAGVLAVLVAPLGLLHSSYRYHDPVSFWLTRWLFFRLTFCTGVSKLASGDPAWYDLSALSHHLENQMSPTLLAWYVHQLPDWLLRLGAVVVLQSEIIVPLVTFFAPIRRLRLFGFYVQLFLQLCYILTGNCSLLNLLRITLSFSLLDDDHFNSNSSPKKKKGQDKKPRNFFVYTKSKDFEKSIVSRDKPRNLPSVCSVSCVCTRGIASKLWSLLQWAVITAAAAAVFALSVVPYTSMAGMSVSKVLPAVRDAYSAVERYQLVGAYGIQHRLISAEGRPEIILEGSYDGLTWTEMNPMYKPGNVNAVPPIVGPHQPRLEWLMWQAAQGGDDTSPWFTGLIQRLLQGKPEVVRLLQVDEAQYPFSQRPPALIKAKLYNYHFTDPAKDKTHLQNWWRRQYKKEFFPIVNLDDPTLNKLLEESGLKEKFPVQPGSDTPLSQVLSLIRGHVKGLSGSLALSTLLATLAGIFLIKAILSWALGNRKPRPASADHKPKKPKEPSEMAEKSQAPATSNRGSKKDSNEKKDTDRSPRKRK</sequence>
<keyword evidence="4 8" id="KW-0256">Endoplasmic reticulum</keyword>
<evidence type="ECO:0000313" key="13">
    <source>
        <dbReference type="Proteomes" id="UP000694701"/>
    </source>
</evidence>
<name>A0A8C2HW72_CYPCA</name>
<feature type="domain" description="Lipase maturation factor 1/2 C-terminal" evidence="11">
    <location>
        <begin position="388"/>
        <end position="530"/>
    </location>
</feature>
<dbReference type="Proteomes" id="UP000694701">
    <property type="component" value="Unplaced"/>
</dbReference>
<feature type="transmembrane region" description="Helical" evidence="8">
    <location>
        <begin position="154"/>
        <end position="174"/>
    </location>
</feature>
<dbReference type="GO" id="GO:0051604">
    <property type="term" value="P:protein maturation"/>
    <property type="evidence" value="ECO:0007669"/>
    <property type="project" value="InterPro"/>
</dbReference>
<evidence type="ECO:0000313" key="12">
    <source>
        <dbReference type="Ensembl" id="ENSCCRP00020070802.1"/>
    </source>
</evidence>
<feature type="compositionally biased region" description="Basic and acidic residues" evidence="9">
    <location>
        <begin position="612"/>
        <end position="628"/>
    </location>
</feature>
<comment type="similarity">
    <text evidence="2 8">Belongs to the lipase maturation factor family.</text>
</comment>
<feature type="transmembrane region" description="Helical" evidence="8">
    <location>
        <begin position="124"/>
        <end position="142"/>
    </location>
</feature>
<feature type="transmembrane region" description="Helical" evidence="8">
    <location>
        <begin position="74"/>
        <end position="91"/>
    </location>
</feature>
<comment type="subcellular location">
    <subcellularLocation>
        <location evidence="1 8">Endoplasmic reticulum membrane</location>
        <topology evidence="1 8">Multi-pass membrane protein</topology>
    </subcellularLocation>
</comment>
<evidence type="ECO:0000256" key="9">
    <source>
        <dbReference type="SAM" id="MobiDB-lite"/>
    </source>
</evidence>
<feature type="compositionally biased region" description="Basic and acidic residues" evidence="9">
    <location>
        <begin position="640"/>
        <end position="658"/>
    </location>
</feature>
<comment type="function">
    <text evidence="8">Involved in the maturation of specific proteins in the endoplasmic reticulum.</text>
</comment>
<dbReference type="InterPro" id="IPR057433">
    <property type="entry name" value="LMF1/2_C"/>
</dbReference>
<dbReference type="InterPro" id="IPR009613">
    <property type="entry name" value="LMF"/>
</dbReference>
<evidence type="ECO:0000256" key="2">
    <source>
        <dbReference type="ARBA" id="ARBA00005512"/>
    </source>
</evidence>
<dbReference type="InterPro" id="IPR057434">
    <property type="entry name" value="LMF1/2_N"/>
</dbReference>
<proteinExistence type="inferred from homology"/>
<accession>A0A8C2HW72</accession>
<evidence type="ECO:0000259" key="10">
    <source>
        <dbReference type="Pfam" id="PF06762"/>
    </source>
</evidence>
<evidence type="ECO:0000256" key="3">
    <source>
        <dbReference type="ARBA" id="ARBA00022692"/>
    </source>
</evidence>
<keyword evidence="7" id="KW-0325">Glycoprotein</keyword>
<feature type="transmembrane region" description="Helical" evidence="8">
    <location>
        <begin position="209"/>
        <end position="232"/>
    </location>
</feature>
<dbReference type="AlphaFoldDB" id="A0A8C2HW72"/>
<dbReference type="GO" id="GO:0005789">
    <property type="term" value="C:endoplasmic reticulum membrane"/>
    <property type="evidence" value="ECO:0007669"/>
    <property type="project" value="UniProtKB-SubCell"/>
</dbReference>
<feature type="transmembrane region" description="Helical" evidence="8">
    <location>
        <begin position="340"/>
        <end position="361"/>
    </location>
</feature>
<dbReference type="Ensembl" id="ENSCCRT00020077783.1">
    <property type="protein sequence ID" value="ENSCCRP00020070802.1"/>
    <property type="gene ID" value="ENSCCRG00020033118.1"/>
</dbReference>
<evidence type="ECO:0000256" key="8">
    <source>
        <dbReference type="RuleBase" id="RU361229"/>
    </source>
</evidence>
<feature type="transmembrane region" description="Helical" evidence="8">
    <location>
        <begin position="580"/>
        <end position="603"/>
    </location>
</feature>
<keyword evidence="5 8" id="KW-1133">Transmembrane helix</keyword>